<dbReference type="Proteomes" id="UP000632377">
    <property type="component" value="Unassembled WGS sequence"/>
</dbReference>
<dbReference type="SUPFAM" id="SSF161098">
    <property type="entry name" value="MetI-like"/>
    <property type="match status" value="1"/>
</dbReference>
<accession>A0ABS1T5H9</accession>
<dbReference type="InterPro" id="IPR050366">
    <property type="entry name" value="BP-dependent_transpt_permease"/>
</dbReference>
<proteinExistence type="inferred from homology"/>
<dbReference type="EMBL" id="JAESWC010000001">
    <property type="protein sequence ID" value="MBL4934590.1"/>
    <property type="molecule type" value="Genomic_DNA"/>
</dbReference>
<feature type="transmembrane region" description="Helical" evidence="7">
    <location>
        <begin position="141"/>
        <end position="162"/>
    </location>
</feature>
<evidence type="ECO:0000256" key="1">
    <source>
        <dbReference type="ARBA" id="ARBA00004651"/>
    </source>
</evidence>
<feature type="transmembrane region" description="Helical" evidence="7">
    <location>
        <begin position="83"/>
        <end position="102"/>
    </location>
</feature>
<evidence type="ECO:0000256" key="3">
    <source>
        <dbReference type="ARBA" id="ARBA00022475"/>
    </source>
</evidence>
<feature type="transmembrane region" description="Helical" evidence="7">
    <location>
        <begin position="114"/>
        <end position="135"/>
    </location>
</feature>
<keyword evidence="3" id="KW-1003">Cell membrane</keyword>
<comment type="similarity">
    <text evidence="7">Belongs to the binding-protein-dependent transport system permease family.</text>
</comment>
<comment type="subcellular location">
    <subcellularLocation>
        <location evidence="1 7">Cell membrane</location>
        <topology evidence="1 7">Multi-pass membrane protein</topology>
    </subcellularLocation>
</comment>
<protein>
    <submittedName>
        <fullName evidence="9">ABC transporter permease</fullName>
    </submittedName>
</protein>
<feature type="transmembrane region" description="Helical" evidence="7">
    <location>
        <begin position="253"/>
        <end position="274"/>
    </location>
</feature>
<feature type="domain" description="ABC transmembrane type-1" evidence="8">
    <location>
        <begin position="79"/>
        <end position="271"/>
    </location>
</feature>
<dbReference type="Pfam" id="PF00528">
    <property type="entry name" value="BPD_transp_1"/>
    <property type="match status" value="1"/>
</dbReference>
<dbReference type="RefSeq" id="WP_202747220.1">
    <property type="nucleotide sequence ID" value="NZ_JAESWC010000001.1"/>
</dbReference>
<name>A0ABS1T5H9_9CLOT</name>
<evidence type="ECO:0000256" key="2">
    <source>
        <dbReference type="ARBA" id="ARBA00022448"/>
    </source>
</evidence>
<keyword evidence="6 7" id="KW-0472">Membrane</keyword>
<evidence type="ECO:0000256" key="4">
    <source>
        <dbReference type="ARBA" id="ARBA00022692"/>
    </source>
</evidence>
<reference evidence="9 10" key="1">
    <citation type="submission" date="2021-01" db="EMBL/GenBank/DDBJ databases">
        <title>Genome public.</title>
        <authorList>
            <person name="Liu C."/>
            <person name="Sun Q."/>
        </authorList>
    </citation>
    <scope>NUCLEOTIDE SEQUENCE [LARGE SCALE GENOMIC DNA]</scope>
    <source>
        <strain evidence="9 10">YIM B02515</strain>
    </source>
</reference>
<keyword evidence="2 7" id="KW-0813">Transport</keyword>
<dbReference type="PANTHER" id="PTHR43386">
    <property type="entry name" value="OLIGOPEPTIDE TRANSPORT SYSTEM PERMEASE PROTEIN APPC"/>
    <property type="match status" value="1"/>
</dbReference>
<gene>
    <name evidence="9" type="ORF">JK636_02330</name>
</gene>
<evidence type="ECO:0000259" key="8">
    <source>
        <dbReference type="PROSITE" id="PS50928"/>
    </source>
</evidence>
<dbReference type="InterPro" id="IPR035906">
    <property type="entry name" value="MetI-like_sf"/>
</dbReference>
<feature type="transmembrane region" description="Helical" evidence="7">
    <location>
        <begin position="21"/>
        <end position="39"/>
    </location>
</feature>
<keyword evidence="10" id="KW-1185">Reference proteome</keyword>
<organism evidence="9 10">
    <name type="scientific">Clostridium rhizosphaerae</name>
    <dbReference type="NCBI Taxonomy" id="2803861"/>
    <lineage>
        <taxon>Bacteria</taxon>
        <taxon>Bacillati</taxon>
        <taxon>Bacillota</taxon>
        <taxon>Clostridia</taxon>
        <taxon>Eubacteriales</taxon>
        <taxon>Clostridiaceae</taxon>
        <taxon>Clostridium</taxon>
    </lineage>
</organism>
<evidence type="ECO:0000313" key="9">
    <source>
        <dbReference type="EMBL" id="MBL4934590.1"/>
    </source>
</evidence>
<evidence type="ECO:0000256" key="7">
    <source>
        <dbReference type="RuleBase" id="RU363032"/>
    </source>
</evidence>
<keyword evidence="4 7" id="KW-0812">Transmembrane</keyword>
<dbReference type="PANTHER" id="PTHR43386:SF1">
    <property type="entry name" value="D,D-DIPEPTIDE TRANSPORT SYSTEM PERMEASE PROTEIN DDPC-RELATED"/>
    <property type="match status" value="1"/>
</dbReference>
<evidence type="ECO:0000256" key="6">
    <source>
        <dbReference type="ARBA" id="ARBA00023136"/>
    </source>
</evidence>
<sequence>MKRIWNSKLVSFFRNSPKTTIGALLIIIILFLTIGAGLFTTHDPTHRYIGEYHSRPSATHILGTTQLGNDVFSQTLYGGRKSITVGIFAGAITVFLGLFFGISSGYFGGVYDSIMTTIINILMIIPNIVLLLIIASLLGGVSPVLICIIIGLTSWPWNARVLRAQTMSIRNREFIYSAETMGETKLRIMFVEIMPNMLSMISSAFVSTLIYAIMAQATLEFIGFGDPLSVTWGTMLYNAQKSGALTAGMWWELLGPISGIVIFGAGLTLINFSIDEVSNPKLRAQRIMRAYYRIKKKQRKLKNINLDNTKIQEGKSM</sequence>
<keyword evidence="5 7" id="KW-1133">Transmembrane helix</keyword>
<dbReference type="Gene3D" id="1.10.3720.10">
    <property type="entry name" value="MetI-like"/>
    <property type="match status" value="1"/>
</dbReference>
<dbReference type="InterPro" id="IPR000515">
    <property type="entry name" value="MetI-like"/>
</dbReference>
<evidence type="ECO:0000313" key="10">
    <source>
        <dbReference type="Proteomes" id="UP000632377"/>
    </source>
</evidence>
<feature type="transmembrane region" description="Helical" evidence="7">
    <location>
        <begin position="197"/>
        <end position="219"/>
    </location>
</feature>
<comment type="caution">
    <text evidence="9">The sequence shown here is derived from an EMBL/GenBank/DDBJ whole genome shotgun (WGS) entry which is preliminary data.</text>
</comment>
<dbReference type="PROSITE" id="PS50928">
    <property type="entry name" value="ABC_TM1"/>
    <property type="match status" value="1"/>
</dbReference>
<dbReference type="CDD" id="cd06261">
    <property type="entry name" value="TM_PBP2"/>
    <property type="match status" value="1"/>
</dbReference>
<evidence type="ECO:0000256" key="5">
    <source>
        <dbReference type="ARBA" id="ARBA00022989"/>
    </source>
</evidence>